<dbReference type="InterPro" id="IPR036034">
    <property type="entry name" value="PDZ_sf"/>
</dbReference>
<feature type="domain" description="PDZ" evidence="12">
    <location>
        <begin position="161"/>
        <end position="245"/>
    </location>
</feature>
<keyword evidence="7" id="KW-0862">Zinc</keyword>
<reference evidence="13" key="1">
    <citation type="journal article" date="2014" name="Int. J. Syst. Evol. Microbiol.">
        <title>Complete genome sequence of Corynebacterium casei LMG S-19264T (=DSM 44701T), isolated from a smear-ripened cheese.</title>
        <authorList>
            <consortium name="US DOE Joint Genome Institute (JGI-PGF)"/>
            <person name="Walter F."/>
            <person name="Albersmeier A."/>
            <person name="Kalinowski J."/>
            <person name="Ruckert C."/>
        </authorList>
    </citation>
    <scope>NUCLEOTIDE SEQUENCE</scope>
    <source>
        <strain evidence="13">CGMCC 1.16067</strain>
    </source>
</reference>
<dbReference type="Pfam" id="PF17820">
    <property type="entry name" value="PDZ_6"/>
    <property type="match status" value="1"/>
</dbReference>
<gene>
    <name evidence="13" type="ORF">GCM10011519_10280</name>
</gene>
<dbReference type="GO" id="GO:0016020">
    <property type="term" value="C:membrane"/>
    <property type="evidence" value="ECO:0007669"/>
    <property type="project" value="UniProtKB-SubCell"/>
</dbReference>
<keyword evidence="6" id="KW-0378">Hydrolase</keyword>
<keyword evidence="8 11" id="KW-1133">Transmembrane helix</keyword>
<dbReference type="Proteomes" id="UP000649179">
    <property type="component" value="Unassembled WGS sequence"/>
</dbReference>
<keyword evidence="14" id="KW-1185">Reference proteome</keyword>
<evidence type="ECO:0000256" key="3">
    <source>
        <dbReference type="ARBA" id="ARBA00007931"/>
    </source>
</evidence>
<dbReference type="InterPro" id="IPR001478">
    <property type="entry name" value="PDZ"/>
</dbReference>
<dbReference type="PANTHER" id="PTHR42837:SF2">
    <property type="entry name" value="MEMBRANE METALLOPROTEASE ARASP2, CHLOROPLASTIC-RELATED"/>
    <property type="match status" value="1"/>
</dbReference>
<feature type="transmembrane region" description="Helical" evidence="11">
    <location>
        <begin position="138"/>
        <end position="161"/>
    </location>
</feature>
<name>A0A917BFP2_9ACTN</name>
<evidence type="ECO:0000256" key="5">
    <source>
        <dbReference type="ARBA" id="ARBA00022692"/>
    </source>
</evidence>
<dbReference type="EMBL" id="BMKQ01000001">
    <property type="protein sequence ID" value="GGF38628.1"/>
    <property type="molecule type" value="Genomic_DNA"/>
</dbReference>
<keyword evidence="4" id="KW-0645">Protease</keyword>
<dbReference type="GO" id="GO:0006508">
    <property type="term" value="P:proteolysis"/>
    <property type="evidence" value="ECO:0007669"/>
    <property type="project" value="UniProtKB-KW"/>
</dbReference>
<dbReference type="RefSeq" id="WP_188778830.1">
    <property type="nucleotide sequence ID" value="NZ_BMKQ01000001.1"/>
</dbReference>
<dbReference type="CDD" id="cd06163">
    <property type="entry name" value="S2P-M50_PDZ_RseP-like"/>
    <property type="match status" value="1"/>
</dbReference>
<dbReference type="Pfam" id="PF02163">
    <property type="entry name" value="Peptidase_M50"/>
    <property type="match status" value="1"/>
</dbReference>
<keyword evidence="9 13" id="KW-0482">Metalloprotease</keyword>
<dbReference type="SMART" id="SM00228">
    <property type="entry name" value="PDZ"/>
    <property type="match status" value="1"/>
</dbReference>
<comment type="subcellular location">
    <subcellularLocation>
        <location evidence="2">Membrane</location>
        <topology evidence="2">Multi-pass membrane protein</topology>
    </subcellularLocation>
</comment>
<dbReference type="GO" id="GO:0004222">
    <property type="term" value="F:metalloendopeptidase activity"/>
    <property type="evidence" value="ECO:0007669"/>
    <property type="project" value="InterPro"/>
</dbReference>
<evidence type="ECO:0000256" key="6">
    <source>
        <dbReference type="ARBA" id="ARBA00022801"/>
    </source>
</evidence>
<evidence type="ECO:0000313" key="14">
    <source>
        <dbReference type="Proteomes" id="UP000649179"/>
    </source>
</evidence>
<feature type="transmembrane region" description="Helical" evidence="11">
    <location>
        <begin position="417"/>
        <end position="439"/>
    </location>
</feature>
<accession>A0A917BFP2</accession>
<organism evidence="13 14">
    <name type="scientific">Marmoricola endophyticus</name>
    <dbReference type="NCBI Taxonomy" id="2040280"/>
    <lineage>
        <taxon>Bacteria</taxon>
        <taxon>Bacillati</taxon>
        <taxon>Actinomycetota</taxon>
        <taxon>Actinomycetes</taxon>
        <taxon>Propionibacteriales</taxon>
        <taxon>Nocardioidaceae</taxon>
        <taxon>Marmoricola</taxon>
    </lineage>
</organism>
<evidence type="ECO:0000313" key="13">
    <source>
        <dbReference type="EMBL" id="GGF38628.1"/>
    </source>
</evidence>
<dbReference type="PANTHER" id="PTHR42837">
    <property type="entry name" value="REGULATOR OF SIGMA-E PROTEASE RSEP"/>
    <property type="match status" value="1"/>
</dbReference>
<dbReference type="InterPro" id="IPR008915">
    <property type="entry name" value="Peptidase_M50"/>
</dbReference>
<sequence length="444" mass="48204">MTVIAYVLGVLLFAVGVAVSIALHEFGHLIPGKLFNVRVSEYFVGFGRTIWSKRIGETEYGLKAIPLGGYCKLIGMLPPDERRGTEDEQDAQEGERVRSRSTGMFSQLMDDARSAEYELVQPGDEDRMFYRLPWWKRVIIMGSGVAVNLVLAVILFGAVFMGHGVLVAKPQVQAVSQCVIAVRDGDQTRECTSADPQSPAAKAGLRAGDEITDFNGTRITDYAQLQKLIRGNGDGAARLGVVRDGERLTLTTDTTVSARPDPDDPETVSRVGFLGITPVQETERQGPGYVIDTMSSATWQTLKTLGRLPVEVYHVGRAALGLEERDPEGPMSVVGAGRVAGEITSQQQTPVVDRFFSVVLIIAGLNLFLGLFNLVPLPPMDGGQIAPTLYEALRRGWARLRRRPDPGFVDAAKLLPLTYVMATLILVGSVVLILGDILAPVTLQ</sequence>
<proteinExistence type="inferred from homology"/>
<evidence type="ECO:0000256" key="2">
    <source>
        <dbReference type="ARBA" id="ARBA00004141"/>
    </source>
</evidence>
<dbReference type="SUPFAM" id="SSF50156">
    <property type="entry name" value="PDZ domain-like"/>
    <property type="match status" value="1"/>
</dbReference>
<reference evidence="13" key="2">
    <citation type="submission" date="2020-09" db="EMBL/GenBank/DDBJ databases">
        <authorList>
            <person name="Sun Q."/>
            <person name="Zhou Y."/>
        </authorList>
    </citation>
    <scope>NUCLEOTIDE SEQUENCE</scope>
    <source>
        <strain evidence="13">CGMCC 1.16067</strain>
    </source>
</reference>
<evidence type="ECO:0000259" key="12">
    <source>
        <dbReference type="SMART" id="SM00228"/>
    </source>
</evidence>
<evidence type="ECO:0000256" key="11">
    <source>
        <dbReference type="SAM" id="Phobius"/>
    </source>
</evidence>
<comment type="cofactor">
    <cofactor evidence="1">
        <name>Zn(2+)</name>
        <dbReference type="ChEBI" id="CHEBI:29105"/>
    </cofactor>
</comment>
<dbReference type="AlphaFoldDB" id="A0A917BFP2"/>
<protein>
    <submittedName>
        <fullName evidence="13">Zinc metalloprotease</fullName>
    </submittedName>
</protein>
<feature type="transmembrane region" description="Helical" evidence="11">
    <location>
        <begin position="355"/>
        <end position="375"/>
    </location>
</feature>
<evidence type="ECO:0000256" key="1">
    <source>
        <dbReference type="ARBA" id="ARBA00001947"/>
    </source>
</evidence>
<comment type="caution">
    <text evidence="13">The sequence shown here is derived from an EMBL/GenBank/DDBJ whole genome shotgun (WGS) entry which is preliminary data.</text>
</comment>
<dbReference type="InterPro" id="IPR041489">
    <property type="entry name" value="PDZ_6"/>
</dbReference>
<evidence type="ECO:0000256" key="9">
    <source>
        <dbReference type="ARBA" id="ARBA00023049"/>
    </source>
</evidence>
<evidence type="ECO:0000256" key="10">
    <source>
        <dbReference type="ARBA" id="ARBA00023136"/>
    </source>
</evidence>
<comment type="similarity">
    <text evidence="3">Belongs to the peptidase M50B family.</text>
</comment>
<keyword evidence="5 11" id="KW-0812">Transmembrane</keyword>
<evidence type="ECO:0000256" key="7">
    <source>
        <dbReference type="ARBA" id="ARBA00022833"/>
    </source>
</evidence>
<dbReference type="Gene3D" id="2.30.42.10">
    <property type="match status" value="1"/>
</dbReference>
<evidence type="ECO:0000256" key="4">
    <source>
        <dbReference type="ARBA" id="ARBA00022670"/>
    </source>
</evidence>
<keyword evidence="10 11" id="KW-0472">Membrane</keyword>
<dbReference type="InterPro" id="IPR004387">
    <property type="entry name" value="Pept_M50_Zn"/>
</dbReference>
<evidence type="ECO:0000256" key="8">
    <source>
        <dbReference type="ARBA" id="ARBA00022989"/>
    </source>
</evidence>